<dbReference type="EMBL" id="FOIS01000001">
    <property type="protein sequence ID" value="SEV87991.1"/>
    <property type="molecule type" value="Genomic_DNA"/>
</dbReference>
<dbReference type="AlphaFoldDB" id="A0A1I0MKC8"/>
<gene>
    <name evidence="3" type="ORF">SAMN05216285_0997</name>
</gene>
<feature type="domain" description="AB hydrolase-1" evidence="2">
    <location>
        <begin position="22"/>
        <end position="267"/>
    </location>
</feature>
<proteinExistence type="predicted"/>
<dbReference type="STRING" id="1202768.SAMN05216285_0997"/>
<evidence type="ECO:0000313" key="4">
    <source>
        <dbReference type="Proteomes" id="UP000183275"/>
    </source>
</evidence>
<accession>A0A1I0MKC8</accession>
<dbReference type="InterPro" id="IPR050266">
    <property type="entry name" value="AB_hydrolase_sf"/>
</dbReference>
<dbReference type="RefSeq" id="WP_049991887.1">
    <property type="nucleotide sequence ID" value="NZ_FOIS01000001.1"/>
</dbReference>
<evidence type="ECO:0000259" key="2">
    <source>
        <dbReference type="Pfam" id="PF12697"/>
    </source>
</evidence>
<dbReference type="Gene3D" id="3.40.50.1820">
    <property type="entry name" value="alpha/beta hydrolase"/>
    <property type="match status" value="1"/>
</dbReference>
<dbReference type="Proteomes" id="UP000183275">
    <property type="component" value="Unassembled WGS sequence"/>
</dbReference>
<dbReference type="InterPro" id="IPR000073">
    <property type="entry name" value="AB_hydrolase_1"/>
</dbReference>
<dbReference type="GO" id="GO:0016787">
    <property type="term" value="F:hydrolase activity"/>
    <property type="evidence" value="ECO:0007669"/>
    <property type="project" value="UniProtKB-KW"/>
</dbReference>
<keyword evidence="4" id="KW-1185">Reference proteome</keyword>
<reference evidence="4" key="1">
    <citation type="submission" date="2016-10" db="EMBL/GenBank/DDBJ databases">
        <authorList>
            <person name="Varghese N."/>
        </authorList>
    </citation>
    <scope>NUCLEOTIDE SEQUENCE [LARGE SCALE GENOMIC DNA]</scope>
    <source>
        <strain evidence="4">CGMCC 1.12284</strain>
    </source>
</reference>
<dbReference type="OrthoDB" id="7466at2157"/>
<evidence type="ECO:0000313" key="3">
    <source>
        <dbReference type="EMBL" id="SEV87991.1"/>
    </source>
</evidence>
<dbReference type="Pfam" id="PF12697">
    <property type="entry name" value="Abhydrolase_6"/>
    <property type="match status" value="1"/>
</dbReference>
<dbReference type="GO" id="GO:0016020">
    <property type="term" value="C:membrane"/>
    <property type="evidence" value="ECO:0007669"/>
    <property type="project" value="TreeGrafter"/>
</dbReference>
<name>A0A1I0MKC8_9EURY</name>
<dbReference type="SUPFAM" id="SSF53474">
    <property type="entry name" value="alpha/beta-Hydrolases"/>
    <property type="match status" value="1"/>
</dbReference>
<protein>
    <submittedName>
        <fullName evidence="3">Pimeloyl-ACP methyl ester carboxylesterase</fullName>
    </submittedName>
</protein>
<evidence type="ECO:0000256" key="1">
    <source>
        <dbReference type="ARBA" id="ARBA00022801"/>
    </source>
</evidence>
<dbReference type="PANTHER" id="PTHR43798:SF31">
    <property type="entry name" value="AB HYDROLASE SUPERFAMILY PROTEIN YCLE"/>
    <property type="match status" value="1"/>
</dbReference>
<dbReference type="InterPro" id="IPR029058">
    <property type="entry name" value="AB_hydrolase_fold"/>
</dbReference>
<keyword evidence="1" id="KW-0378">Hydrolase</keyword>
<dbReference type="PANTHER" id="PTHR43798">
    <property type="entry name" value="MONOACYLGLYCEROL LIPASE"/>
    <property type="match status" value="1"/>
</dbReference>
<organism evidence="3 4">
    <name type="scientific">Natrinema salifodinae</name>
    <dbReference type="NCBI Taxonomy" id="1202768"/>
    <lineage>
        <taxon>Archaea</taxon>
        <taxon>Methanobacteriati</taxon>
        <taxon>Methanobacteriota</taxon>
        <taxon>Stenosarchaea group</taxon>
        <taxon>Halobacteria</taxon>
        <taxon>Halobacteriales</taxon>
        <taxon>Natrialbaceae</taxon>
        <taxon>Natrinema</taxon>
    </lineage>
</organism>
<dbReference type="eggNOG" id="arCOG01648">
    <property type="taxonomic scope" value="Archaea"/>
</dbReference>
<sequence length="278" mass="30085">MAELALADGTIWYETVGDGPPLVFVHGGWMNGRAWNPQVDRFADEYRVVTLDVRGHGETGVTELDRYSIELFTDDLEALLAHLEIDRPLLCGLSLGSMVVQEYLDRHPERSDGAAGAILGGAVRSMPPVDLPTPLKPFWSPLPALSASLSLSGPERTFRTMLRSIQATTGERWLSVDPEVRADAIADVGDIAANEFLKIFGALYRYDPPALTDVETPTLVVHGDQEAPPVKRQGRQIASAVADGECLVLSESGHLVNRDRPRTFNAATAAFLDGLAAA</sequence>